<evidence type="ECO:0000256" key="1">
    <source>
        <dbReference type="SAM" id="SignalP"/>
    </source>
</evidence>
<dbReference type="EMBL" id="VIFM01000124">
    <property type="protein sequence ID" value="TQF12798.1"/>
    <property type="molecule type" value="Genomic_DNA"/>
</dbReference>
<dbReference type="PANTHER" id="PTHR33361">
    <property type="entry name" value="GLR0591 PROTEIN"/>
    <property type="match status" value="1"/>
</dbReference>
<organism evidence="2 3">
    <name type="scientific">Myxococcus llanfairpwllgwyngyllgogerychwyrndrobwllllantysiliogogogochensis</name>
    <dbReference type="NCBI Taxonomy" id="2590453"/>
    <lineage>
        <taxon>Bacteria</taxon>
        <taxon>Pseudomonadati</taxon>
        <taxon>Myxococcota</taxon>
        <taxon>Myxococcia</taxon>
        <taxon>Myxococcales</taxon>
        <taxon>Cystobacterineae</taxon>
        <taxon>Myxococcaceae</taxon>
        <taxon>Myxococcus</taxon>
    </lineage>
</organism>
<proteinExistence type="predicted"/>
<dbReference type="InterPro" id="IPR010281">
    <property type="entry name" value="DUF885"/>
</dbReference>
<dbReference type="PANTHER" id="PTHR33361:SF15">
    <property type="entry name" value="DUF885 FAMILY LIPOPROTEIN"/>
    <property type="match status" value="1"/>
</dbReference>
<dbReference type="PROSITE" id="PS51257">
    <property type="entry name" value="PROKAR_LIPOPROTEIN"/>
    <property type="match status" value="1"/>
</dbReference>
<keyword evidence="3" id="KW-1185">Reference proteome</keyword>
<keyword evidence="1" id="KW-0732">Signal</keyword>
<sequence length="602" mass="67438">MTAPRTSSTLAALLLLSASCTTSRPPTQSESPSAAVSQAAAALTPAQVALRAFVDAHFDEQFRRFPLSATSAGVHTYDGELRGFTAEERASHLAYLKGRLAALPTAVDRDALPPLDRADYDILENHFRARILDSEEVRSWERNPNTYLSQASVSVFQLINRDFAPLEQRMHSAVSRMAKVPDLFAAARTTLKNPPRMWTEIALQQAQGTRSLYAQTLPQAFAPVKDAALNEAFQKEQARCLAAIDAYIQFLREDVLPRSQGNFAIGEETYRKKLLYEEGVTESIDSLLAWGQAEMKRTQTQFREVAGRLGPGKAPMDVYRELSKEHPTPAELVSSTTATLEEIRAFLIRERIITVPSEVRAQVAETPSFNRSLSFASMSTPGPFEKQATEAYYYVTPPDPMWNAEQTEQHMSFYNHHALPLVSIHEAYPGHYVQFLWTNRVESKVRRLLGSGSFSEGWGLYTEQMMLDEGYGGRSGPAADKLRLNQLALYLQRLARYVAGLSLHTRGMTYEQAVRLFEEEAFMTKTNAEREARRGTSDPTYLVYALGKKLLMELREDAKAQWGQDFSLQRFHDAVVSYGYPPVPIVRRLLLGEGPAKATAHE</sequence>
<accession>A0A540WUV3</accession>
<gene>
    <name evidence="2" type="ORF">FJV41_27110</name>
</gene>
<dbReference type="AlphaFoldDB" id="A0A540WUV3"/>
<feature type="chain" id="PRO_5021978771" evidence="1">
    <location>
        <begin position="24"/>
        <end position="602"/>
    </location>
</feature>
<name>A0A540WUV3_9BACT</name>
<evidence type="ECO:0000313" key="3">
    <source>
        <dbReference type="Proteomes" id="UP000315369"/>
    </source>
</evidence>
<reference evidence="2 3" key="1">
    <citation type="submission" date="2019-06" db="EMBL/GenBank/DDBJ databases">
        <authorList>
            <person name="Livingstone P."/>
            <person name="Whitworth D."/>
        </authorList>
    </citation>
    <scope>NUCLEOTIDE SEQUENCE [LARGE SCALE GENOMIC DNA]</scope>
    <source>
        <strain evidence="2 3">AM401</strain>
    </source>
</reference>
<dbReference type="Pfam" id="PF05960">
    <property type="entry name" value="DUF885"/>
    <property type="match status" value="1"/>
</dbReference>
<dbReference type="Proteomes" id="UP000315369">
    <property type="component" value="Unassembled WGS sequence"/>
</dbReference>
<dbReference type="RefSeq" id="WP_141645463.1">
    <property type="nucleotide sequence ID" value="NZ_VIFM01000124.1"/>
</dbReference>
<dbReference type="OrthoDB" id="9769898at2"/>
<comment type="caution">
    <text evidence="2">The sequence shown here is derived from an EMBL/GenBank/DDBJ whole genome shotgun (WGS) entry which is preliminary data.</text>
</comment>
<evidence type="ECO:0000313" key="2">
    <source>
        <dbReference type="EMBL" id="TQF12798.1"/>
    </source>
</evidence>
<feature type="signal peptide" evidence="1">
    <location>
        <begin position="1"/>
        <end position="23"/>
    </location>
</feature>
<protein>
    <submittedName>
        <fullName evidence="2">DUF885 domain-containing protein</fullName>
    </submittedName>
</protein>